<protein>
    <submittedName>
        <fullName evidence="2">TRAP transporter substrate-binding protein</fullName>
    </submittedName>
</protein>
<dbReference type="EMBL" id="DSOL01000066">
    <property type="protein sequence ID" value="HEN27507.1"/>
    <property type="molecule type" value="Genomic_DNA"/>
</dbReference>
<evidence type="ECO:0000256" key="1">
    <source>
        <dbReference type="ARBA" id="ARBA00022729"/>
    </source>
</evidence>
<dbReference type="InterPro" id="IPR018389">
    <property type="entry name" value="DctP_fam"/>
</dbReference>
<name>A0A7C2K1U7_UNCW3</name>
<dbReference type="NCBIfam" id="NF037995">
    <property type="entry name" value="TRAP_S1"/>
    <property type="match status" value="1"/>
</dbReference>
<dbReference type="PANTHER" id="PTHR33376:SF15">
    <property type="entry name" value="BLL6794 PROTEIN"/>
    <property type="match status" value="1"/>
</dbReference>
<proteinExistence type="predicted"/>
<sequence>MRNKTLLVGGGLLLAIIVVVHSVFAIELKMSHFMPTKHVQHTEVMIPFVQEVEKATQGRIKITVYPGGVLVKAPDHYDAAVTGIVDFGYVVHGYTPGKFPLTSVIELPFLFSSAVHGTRVFHELWKRFPEFAKEHSGVKVCWVWAGDTGQLFTTKKMVRSMEDLKGMKIRTHSLVLKSTLEKLGAVPVTLPISELYEALQKGVIDGCITPWSAIYDFGLHEVVKYATVSNFYVPSFAMVMNINSFNRLSPEDQKVLDEMMGEKMGLKAATVYDKAAQLGIDVLKKKGVTIYTLTNDEQERWKKAVRDVYSKWVSDMEKKNLPGKKVLEEAQKLATEYLQ</sequence>
<dbReference type="Pfam" id="PF03480">
    <property type="entry name" value="DctP"/>
    <property type="match status" value="1"/>
</dbReference>
<comment type="caution">
    <text evidence="2">The sequence shown here is derived from an EMBL/GenBank/DDBJ whole genome shotgun (WGS) entry which is preliminary data.</text>
</comment>
<dbReference type="GO" id="GO:0055085">
    <property type="term" value="P:transmembrane transport"/>
    <property type="evidence" value="ECO:0007669"/>
    <property type="project" value="InterPro"/>
</dbReference>
<accession>A0A7C2K1U7</accession>
<organism evidence="2">
    <name type="scientific">candidate division WOR-3 bacterium</name>
    <dbReference type="NCBI Taxonomy" id="2052148"/>
    <lineage>
        <taxon>Bacteria</taxon>
        <taxon>Bacteria division WOR-3</taxon>
    </lineage>
</organism>
<gene>
    <name evidence="2" type="ORF">ENQ77_02345</name>
</gene>
<evidence type="ECO:0000313" key="2">
    <source>
        <dbReference type="EMBL" id="HEN27507.1"/>
    </source>
</evidence>
<dbReference type="AlphaFoldDB" id="A0A7C2K1U7"/>
<reference evidence="2" key="1">
    <citation type="journal article" date="2020" name="mSystems">
        <title>Genome- and Community-Level Interaction Insights into Carbon Utilization and Element Cycling Functions of Hydrothermarchaeota in Hydrothermal Sediment.</title>
        <authorList>
            <person name="Zhou Z."/>
            <person name="Liu Y."/>
            <person name="Xu W."/>
            <person name="Pan J."/>
            <person name="Luo Z.H."/>
            <person name="Li M."/>
        </authorList>
    </citation>
    <scope>NUCLEOTIDE SEQUENCE [LARGE SCALE GENOMIC DNA]</scope>
    <source>
        <strain evidence="2">SpSt-34</strain>
    </source>
</reference>
<dbReference type="PANTHER" id="PTHR33376">
    <property type="match status" value="1"/>
</dbReference>
<dbReference type="Gene3D" id="3.40.190.170">
    <property type="entry name" value="Bacterial extracellular solute-binding protein, family 7"/>
    <property type="match status" value="1"/>
</dbReference>
<dbReference type="CDD" id="cd13665">
    <property type="entry name" value="PBP2_TRAP_Dctp3_4"/>
    <property type="match status" value="1"/>
</dbReference>
<keyword evidence="1" id="KW-0732">Signal</keyword>
<dbReference type="InterPro" id="IPR038404">
    <property type="entry name" value="TRAP_DctP_sf"/>
</dbReference>